<keyword evidence="1" id="KW-0472">Membrane</keyword>
<organism evidence="3 4">
    <name type="scientific">Lysinibacillus sphaericus CBAM5</name>
    <dbReference type="NCBI Taxonomy" id="1400869"/>
    <lineage>
        <taxon>Bacteria</taxon>
        <taxon>Bacillati</taxon>
        <taxon>Bacillota</taxon>
        <taxon>Bacilli</taxon>
        <taxon>Bacillales</taxon>
        <taxon>Bacillaceae</taxon>
        <taxon>Lysinibacillus</taxon>
    </lineage>
</organism>
<dbReference type="AlphaFoldDB" id="W7RUQ4"/>
<dbReference type="Proteomes" id="UP000023555">
    <property type="component" value="Unassembled WGS sequence"/>
</dbReference>
<accession>W7RUQ4</accession>
<gene>
    <name evidence="3" type="ORF">P799_22705</name>
    <name evidence="2" type="ORF">P799_22850</name>
</gene>
<dbReference type="EMBL" id="AYKQ01000048">
    <property type="protein sequence ID" value="EWH30686.1"/>
    <property type="molecule type" value="Genomic_DNA"/>
</dbReference>
<sequence>MKRNMFSTLSILCLLLTFLMFGYDSTKWYGSFFKFLSDLSIFTPFILGGIGMVSTFLGIKEYRFILVVLHSFLLLLILGIYIKALYGFY</sequence>
<evidence type="ECO:0000313" key="3">
    <source>
        <dbReference type="EMBL" id="EWH30835.1"/>
    </source>
</evidence>
<proteinExistence type="predicted"/>
<dbReference type="OrthoDB" id="2736663at2"/>
<reference evidence="3 4" key="1">
    <citation type="journal article" date="2015" name="Stand. Genomic Sci.">
        <title>Genome sequence and description of the mosquitocidal and heavy metal tolerant strain Lysinibacillus sphaericus CBAM5.</title>
        <authorList>
            <person name="Pena-Montenegro T.D."/>
            <person name="Lozano L."/>
            <person name="Dussan J."/>
        </authorList>
    </citation>
    <scope>NUCLEOTIDE SEQUENCE [LARGE SCALE GENOMIC DNA]</scope>
    <source>
        <strain evidence="3">CBAM5</strain>
    </source>
</reference>
<dbReference type="EMBL" id="AYKQ01000042">
    <property type="protein sequence ID" value="EWH30835.1"/>
    <property type="molecule type" value="Genomic_DNA"/>
</dbReference>
<keyword evidence="1" id="KW-0812">Transmembrane</keyword>
<name>W7RUQ4_LYSSH</name>
<feature type="transmembrane region" description="Helical" evidence="1">
    <location>
        <begin position="32"/>
        <end position="57"/>
    </location>
</feature>
<evidence type="ECO:0000313" key="4">
    <source>
        <dbReference type="Proteomes" id="UP000023555"/>
    </source>
</evidence>
<dbReference type="HOGENOM" id="CLU_2451044_0_0_9"/>
<keyword evidence="1" id="KW-1133">Transmembrane helix</keyword>
<evidence type="ECO:0000313" key="2">
    <source>
        <dbReference type="EMBL" id="EWH30686.1"/>
    </source>
</evidence>
<feature type="transmembrane region" description="Helical" evidence="1">
    <location>
        <begin position="64"/>
        <end position="86"/>
    </location>
</feature>
<protein>
    <submittedName>
        <fullName evidence="3">Uncharacterized protein</fullName>
    </submittedName>
</protein>
<evidence type="ECO:0000256" key="1">
    <source>
        <dbReference type="SAM" id="Phobius"/>
    </source>
</evidence>
<comment type="caution">
    <text evidence="3">The sequence shown here is derived from an EMBL/GenBank/DDBJ whole genome shotgun (WGS) entry which is preliminary data.</text>
</comment>